<protein>
    <submittedName>
        <fullName evidence="1">Uncharacterized protein</fullName>
    </submittedName>
</protein>
<sequence>MSELEDLRARVKQLQLELDIVRTVPALPAEHRGQPITWRRWEPAPVILCERSGDLNGCDQCDHPGPSLLAFGLAAPAGQPERPPVIRFHAHRCPGCQEMHVYERSHTPRHIGAVTEEIAYCPPQSSTAQEGTDS</sequence>
<dbReference type="AlphaFoldDB" id="A0A3N4R9F1"/>
<evidence type="ECO:0000313" key="1">
    <source>
        <dbReference type="EMBL" id="RPE27241.1"/>
    </source>
</evidence>
<accession>A0A3N4R9F1</accession>
<dbReference type="Proteomes" id="UP000266906">
    <property type="component" value="Unassembled WGS sequence"/>
</dbReference>
<gene>
    <name evidence="1" type="ORF">EDD38_7385</name>
    <name evidence="2" type="ORF">EDD38_7518</name>
</gene>
<evidence type="ECO:0000313" key="3">
    <source>
        <dbReference type="Proteomes" id="UP000266906"/>
    </source>
</evidence>
<keyword evidence="3" id="KW-1185">Reference proteome</keyword>
<dbReference type="RefSeq" id="WP_123821599.1">
    <property type="nucleotide sequence ID" value="NZ_RKQG01000004.1"/>
</dbReference>
<dbReference type="EMBL" id="RKQG01000004">
    <property type="protein sequence ID" value="RPE27373.1"/>
    <property type="molecule type" value="Genomic_DNA"/>
</dbReference>
<reference evidence="1 3" key="1">
    <citation type="submission" date="2018-11" db="EMBL/GenBank/DDBJ databases">
        <title>Sequencing the genomes of 1000 actinobacteria strains.</title>
        <authorList>
            <person name="Klenk H.-P."/>
        </authorList>
    </citation>
    <scope>NUCLEOTIDE SEQUENCE [LARGE SCALE GENOMIC DNA]</scope>
    <source>
        <strain evidence="1 3">DSM 44781</strain>
    </source>
</reference>
<name>A0A3N4R9F1_9ACTN</name>
<proteinExistence type="predicted"/>
<organism evidence="1 3">
    <name type="scientific">Kitasatospora cineracea</name>
    <dbReference type="NCBI Taxonomy" id="88074"/>
    <lineage>
        <taxon>Bacteria</taxon>
        <taxon>Bacillati</taxon>
        <taxon>Actinomycetota</taxon>
        <taxon>Actinomycetes</taxon>
        <taxon>Kitasatosporales</taxon>
        <taxon>Streptomycetaceae</taxon>
        <taxon>Kitasatospora</taxon>
    </lineage>
</organism>
<evidence type="ECO:0000313" key="2">
    <source>
        <dbReference type="EMBL" id="RPE27373.1"/>
    </source>
</evidence>
<dbReference type="EMBL" id="RKQG01000004">
    <property type="protein sequence ID" value="RPE27241.1"/>
    <property type="molecule type" value="Genomic_DNA"/>
</dbReference>
<comment type="caution">
    <text evidence="1">The sequence shown here is derived from an EMBL/GenBank/DDBJ whole genome shotgun (WGS) entry which is preliminary data.</text>
</comment>